<evidence type="ECO:0000313" key="5">
    <source>
        <dbReference type="Proteomes" id="UP001202328"/>
    </source>
</evidence>
<dbReference type="Pfam" id="PF02469">
    <property type="entry name" value="Fasciclin"/>
    <property type="match status" value="1"/>
</dbReference>
<accession>A0AAD4XTU8</accession>
<dbReference type="EMBL" id="JAJJMB010004060">
    <property type="protein sequence ID" value="KAI3944204.1"/>
    <property type="molecule type" value="Genomic_DNA"/>
</dbReference>
<keyword evidence="2" id="KW-0732">Signal</keyword>
<feature type="domain" description="FAS1" evidence="3">
    <location>
        <begin position="92"/>
        <end position="167"/>
    </location>
</feature>
<reference evidence="4" key="1">
    <citation type="submission" date="2022-04" db="EMBL/GenBank/DDBJ databases">
        <title>A functionally conserved STORR gene fusion in Papaver species that diverged 16.8 million years ago.</title>
        <authorList>
            <person name="Catania T."/>
        </authorList>
    </citation>
    <scope>NUCLEOTIDE SEQUENCE</scope>
    <source>
        <strain evidence="4">S-188037</strain>
    </source>
</reference>
<gene>
    <name evidence="4" type="ORF">MKW98_016434</name>
</gene>
<name>A0AAD4XTU8_9MAGN</name>
<evidence type="ECO:0000256" key="2">
    <source>
        <dbReference type="SAM" id="SignalP"/>
    </source>
</evidence>
<dbReference type="Proteomes" id="UP001202328">
    <property type="component" value="Unassembled WGS sequence"/>
</dbReference>
<dbReference type="InterPro" id="IPR000782">
    <property type="entry name" value="FAS1_domain"/>
</dbReference>
<proteinExistence type="inferred from homology"/>
<evidence type="ECO:0000256" key="1">
    <source>
        <dbReference type="ARBA" id="ARBA00007843"/>
    </source>
</evidence>
<dbReference type="InterPro" id="IPR036378">
    <property type="entry name" value="FAS1_dom_sf"/>
</dbReference>
<sequence>MSSSSSSMAATYLMLSLILITLSATPHFTLAITPDDEQISSASSQLQIIIEALIDSNGDEILFTKPFNFPFSATYLIPIDNPSLLMINTNSTSSSSSFTLHYHIIPQKLTFSELKSLPIGSILPTLAPGKSIRVTNNSQSNYSINNIIVSNPNMYMNEDIVIHGIKSSLDFDVCNRFIDDKSKESNRFVVHALLSTHFQHWAKALCRIPPSRFPTNATFLVSPSDPASGNRLYSFEVTVSFHIIPQYLPLSVLKNLDVG</sequence>
<dbReference type="Gene3D" id="2.30.180.10">
    <property type="entry name" value="FAS1 domain"/>
    <property type="match status" value="1"/>
</dbReference>
<keyword evidence="5" id="KW-1185">Reference proteome</keyword>
<evidence type="ECO:0000259" key="3">
    <source>
        <dbReference type="Pfam" id="PF02469"/>
    </source>
</evidence>
<dbReference type="PANTHER" id="PTHR33985">
    <property type="entry name" value="OS02G0491300 PROTEIN-RELATED"/>
    <property type="match status" value="1"/>
</dbReference>
<dbReference type="SUPFAM" id="SSF82153">
    <property type="entry name" value="FAS1 domain"/>
    <property type="match status" value="1"/>
</dbReference>
<evidence type="ECO:0000313" key="4">
    <source>
        <dbReference type="EMBL" id="KAI3944204.1"/>
    </source>
</evidence>
<dbReference type="AlphaFoldDB" id="A0AAD4XTU8"/>
<comment type="caution">
    <text evidence="4">The sequence shown here is derived from an EMBL/GenBank/DDBJ whole genome shotgun (WGS) entry which is preliminary data.</text>
</comment>
<comment type="similarity">
    <text evidence="1">Belongs to the fasciclin-like AGP family.</text>
</comment>
<feature type="chain" id="PRO_5042124746" description="FAS1 domain-containing protein" evidence="2">
    <location>
        <begin position="32"/>
        <end position="259"/>
    </location>
</feature>
<dbReference type="PANTHER" id="PTHR33985:SF5">
    <property type="entry name" value="FASCICLIN-LIKE ARABINOGALACTAN FAMILY PROTEIN"/>
    <property type="match status" value="1"/>
</dbReference>
<protein>
    <recommendedName>
        <fullName evidence="3">FAS1 domain-containing protein</fullName>
    </recommendedName>
</protein>
<dbReference type="InterPro" id="IPR052806">
    <property type="entry name" value="Fasciclin-like_AGP"/>
</dbReference>
<feature type="signal peptide" evidence="2">
    <location>
        <begin position="1"/>
        <end position="31"/>
    </location>
</feature>
<organism evidence="4 5">
    <name type="scientific">Papaver atlanticum</name>
    <dbReference type="NCBI Taxonomy" id="357466"/>
    <lineage>
        <taxon>Eukaryota</taxon>
        <taxon>Viridiplantae</taxon>
        <taxon>Streptophyta</taxon>
        <taxon>Embryophyta</taxon>
        <taxon>Tracheophyta</taxon>
        <taxon>Spermatophyta</taxon>
        <taxon>Magnoliopsida</taxon>
        <taxon>Ranunculales</taxon>
        <taxon>Papaveraceae</taxon>
        <taxon>Papaveroideae</taxon>
        <taxon>Papaver</taxon>
    </lineage>
</organism>